<comment type="caution">
    <text evidence="1">The sequence shown here is derived from an EMBL/GenBank/DDBJ whole genome shotgun (WGS) entry which is preliminary data.</text>
</comment>
<organism evidence="1 2">
    <name type="scientific">[Candida] jaroonii</name>
    <dbReference type="NCBI Taxonomy" id="467808"/>
    <lineage>
        <taxon>Eukaryota</taxon>
        <taxon>Fungi</taxon>
        <taxon>Dikarya</taxon>
        <taxon>Ascomycota</taxon>
        <taxon>Saccharomycotina</taxon>
        <taxon>Pichiomycetes</taxon>
        <taxon>Debaryomycetaceae</taxon>
        <taxon>Yamadazyma</taxon>
    </lineage>
</organism>
<proteinExistence type="predicted"/>
<name>A0ACA9YG89_9ASCO</name>
<evidence type="ECO:0000313" key="2">
    <source>
        <dbReference type="Proteomes" id="UP001152531"/>
    </source>
</evidence>
<dbReference type="Proteomes" id="UP001152531">
    <property type="component" value="Unassembled WGS sequence"/>
</dbReference>
<protein>
    <submittedName>
        <fullName evidence="1">Mediator of RNA polymerase II transcription subunit 6</fullName>
    </submittedName>
</protein>
<evidence type="ECO:0000313" key="1">
    <source>
        <dbReference type="EMBL" id="CAH6723649.1"/>
    </source>
</evidence>
<sequence length="173" mass="20526">MDQPLDEIQWKIPEWINQFGLHTGNVLDYFSESPFYDRTSNNQVIKMQFQFQPPPPNIQTPLEFTKYFENKLIEMVGIEFIIAYVREPDFWIIRKQNRLNKENVQILNDYYIIGANIYQSPKIYDLLSSRLLNSTLSIKNSINLLNQLNSNDEKPVVQRKPRDDLDIILNKCI</sequence>
<keyword evidence="2" id="KW-1185">Reference proteome</keyword>
<accession>A0ACA9YG89</accession>
<gene>
    <name evidence="1" type="ORF">CLIB1444_18S00276</name>
</gene>
<reference evidence="1" key="1">
    <citation type="submission" date="2022-06" db="EMBL/GenBank/DDBJ databases">
        <authorList>
            <person name="Legras J.-L."/>
            <person name="Devillers H."/>
            <person name="Grondin C."/>
        </authorList>
    </citation>
    <scope>NUCLEOTIDE SEQUENCE</scope>
    <source>
        <strain evidence="1">CLIB 1444</strain>
    </source>
</reference>
<dbReference type="EMBL" id="CALSDN010000018">
    <property type="protein sequence ID" value="CAH6723649.1"/>
    <property type="molecule type" value="Genomic_DNA"/>
</dbReference>